<proteinExistence type="predicted"/>
<keyword evidence="3" id="KW-0378">Hydrolase</keyword>
<dbReference type="AlphaFoldDB" id="A0A497XXT4"/>
<keyword evidence="9" id="KW-1185">Reference proteome</keyword>
<dbReference type="OrthoDB" id="9805504at2"/>
<dbReference type="GO" id="GO:0003676">
    <property type="term" value="F:nucleic acid binding"/>
    <property type="evidence" value="ECO:0007669"/>
    <property type="project" value="InterPro"/>
</dbReference>
<dbReference type="EMBL" id="SOPX01000001">
    <property type="protein sequence ID" value="TFB32679.1"/>
    <property type="molecule type" value="Genomic_DNA"/>
</dbReference>
<dbReference type="PANTHER" id="PTHR12302">
    <property type="entry name" value="EBNA2 BINDING PROTEIN P100"/>
    <property type="match status" value="1"/>
</dbReference>
<name>A0A497XXT4_9SPHI</name>
<evidence type="ECO:0000256" key="4">
    <source>
        <dbReference type="SAM" id="SignalP"/>
    </source>
</evidence>
<feature type="chain" id="PRO_5044605510" evidence="4">
    <location>
        <begin position="22"/>
        <end position="175"/>
    </location>
</feature>
<organism evidence="6 8">
    <name type="scientific">Pedobacter alluvionis</name>
    <dbReference type="NCBI Taxonomy" id="475253"/>
    <lineage>
        <taxon>Bacteria</taxon>
        <taxon>Pseudomonadati</taxon>
        <taxon>Bacteroidota</taxon>
        <taxon>Sphingobacteriia</taxon>
        <taxon>Sphingobacteriales</taxon>
        <taxon>Sphingobacteriaceae</taxon>
        <taxon>Pedobacter</taxon>
    </lineage>
</organism>
<evidence type="ECO:0000313" key="8">
    <source>
        <dbReference type="Proteomes" id="UP000273898"/>
    </source>
</evidence>
<dbReference type="InterPro" id="IPR002071">
    <property type="entry name" value="Thermonucl_AS"/>
</dbReference>
<comment type="caution">
    <text evidence="6">The sequence shown here is derived from an EMBL/GenBank/DDBJ whole genome shotgun (WGS) entry which is preliminary data.</text>
</comment>
<dbReference type="GO" id="GO:0016787">
    <property type="term" value="F:hydrolase activity"/>
    <property type="evidence" value="ECO:0007669"/>
    <property type="project" value="UniProtKB-KW"/>
</dbReference>
<reference evidence="6 8" key="1">
    <citation type="submission" date="2018-10" db="EMBL/GenBank/DDBJ databases">
        <title>Genomic Encyclopedia of Archaeal and Bacterial Type Strains, Phase II (KMG-II): from individual species to whole genera.</title>
        <authorList>
            <person name="Goeker M."/>
        </authorList>
    </citation>
    <scope>NUCLEOTIDE SEQUENCE [LARGE SCALE GENOMIC DNA]</scope>
    <source>
        <strain evidence="6 8">DSM 19624</strain>
    </source>
</reference>
<evidence type="ECO:0000313" key="9">
    <source>
        <dbReference type="Proteomes" id="UP000297429"/>
    </source>
</evidence>
<protein>
    <submittedName>
        <fullName evidence="6">Endonuclease YncB(Thermonuclease family)</fullName>
    </submittedName>
    <submittedName>
        <fullName evidence="7">Thermonuclease family protein</fullName>
    </submittedName>
</protein>
<dbReference type="EMBL" id="RCCK01000013">
    <property type="protein sequence ID" value="RLJ73698.1"/>
    <property type="molecule type" value="Genomic_DNA"/>
</dbReference>
<keyword evidence="1" id="KW-0540">Nuclease</keyword>
<dbReference type="PROSITE" id="PS50830">
    <property type="entry name" value="TNASE_3"/>
    <property type="match status" value="1"/>
</dbReference>
<dbReference type="InterPro" id="IPR016071">
    <property type="entry name" value="Staphylococal_nuclease_OB-fold"/>
</dbReference>
<dbReference type="InterPro" id="IPR035437">
    <property type="entry name" value="SNase_OB-fold_sf"/>
</dbReference>
<evidence type="ECO:0000256" key="3">
    <source>
        <dbReference type="ARBA" id="ARBA00022801"/>
    </source>
</evidence>
<gene>
    <name evidence="6" type="ORF">BCL90_3861</name>
    <name evidence="7" type="ORF">E3V97_01185</name>
</gene>
<evidence type="ECO:0000313" key="6">
    <source>
        <dbReference type="EMBL" id="RLJ73698.1"/>
    </source>
</evidence>
<dbReference type="GO" id="GO:0004519">
    <property type="term" value="F:endonuclease activity"/>
    <property type="evidence" value="ECO:0007669"/>
    <property type="project" value="UniProtKB-KW"/>
</dbReference>
<dbReference type="PROSITE" id="PS01123">
    <property type="entry name" value="TNASE_1"/>
    <property type="match status" value="1"/>
</dbReference>
<dbReference type="Gene3D" id="2.40.50.90">
    <property type="match status" value="1"/>
</dbReference>
<dbReference type="PANTHER" id="PTHR12302:SF3">
    <property type="entry name" value="SERINE_THREONINE-PROTEIN KINASE 31"/>
    <property type="match status" value="1"/>
</dbReference>
<feature type="domain" description="TNase-like" evidence="5">
    <location>
        <begin position="34"/>
        <end position="157"/>
    </location>
</feature>
<dbReference type="SMART" id="SM00318">
    <property type="entry name" value="SNc"/>
    <property type="match status" value="1"/>
</dbReference>
<evidence type="ECO:0000313" key="7">
    <source>
        <dbReference type="EMBL" id="TFB32679.1"/>
    </source>
</evidence>
<dbReference type="Pfam" id="PF00565">
    <property type="entry name" value="SNase"/>
    <property type="match status" value="1"/>
</dbReference>
<dbReference type="Proteomes" id="UP000273898">
    <property type="component" value="Unassembled WGS sequence"/>
</dbReference>
<accession>A0A497XXT4</accession>
<keyword evidence="4" id="KW-0732">Signal</keyword>
<dbReference type="Proteomes" id="UP000297429">
    <property type="component" value="Unassembled WGS sequence"/>
</dbReference>
<keyword evidence="2 6" id="KW-0255">Endonuclease</keyword>
<sequence>MQVGKVSLLVLLLLTLQSCFIQPGESKPLNNSHLSFTAKVIRIMDGDTMEVLYQNQPIKIRLAHIDCPEKRGHQPFGTKAKQALSDLCFGRMVTVQGQKYDRYKRLIAVVINDKKQVLNQEMLKLGMAWHFKKYSSDPLYAQLEINARKNKVGLWQEANAVAPWEWRKTKHSLAK</sequence>
<reference evidence="7 9" key="2">
    <citation type="submission" date="2019-03" db="EMBL/GenBank/DDBJ databases">
        <authorList>
            <person name="He R.-H."/>
        </authorList>
    </citation>
    <scope>NUCLEOTIDE SEQUENCE [LARGE SCALE GENOMIC DNA]</scope>
    <source>
        <strain evidence="7 9">DSM 19624</strain>
    </source>
</reference>
<dbReference type="PROSITE" id="PS51257">
    <property type="entry name" value="PROKAR_LIPOPROTEIN"/>
    <property type="match status" value="1"/>
</dbReference>
<feature type="signal peptide" evidence="4">
    <location>
        <begin position="1"/>
        <end position="21"/>
    </location>
</feature>
<evidence type="ECO:0000259" key="5">
    <source>
        <dbReference type="PROSITE" id="PS50830"/>
    </source>
</evidence>
<evidence type="ECO:0000256" key="2">
    <source>
        <dbReference type="ARBA" id="ARBA00022759"/>
    </source>
</evidence>
<dbReference type="RefSeq" id="WP_121285625.1">
    <property type="nucleotide sequence ID" value="NZ_RCCK01000013.1"/>
</dbReference>
<dbReference type="SUPFAM" id="SSF50199">
    <property type="entry name" value="Staphylococcal nuclease"/>
    <property type="match status" value="1"/>
</dbReference>
<evidence type="ECO:0000256" key="1">
    <source>
        <dbReference type="ARBA" id="ARBA00022722"/>
    </source>
</evidence>